<dbReference type="GO" id="GO:0000995">
    <property type="term" value="F:RNA polymerase III general transcription initiation factor activity"/>
    <property type="evidence" value="ECO:0007669"/>
    <property type="project" value="TreeGrafter"/>
</dbReference>
<evidence type="ECO:0000259" key="11">
    <source>
        <dbReference type="SMART" id="SM00385"/>
    </source>
</evidence>
<evidence type="ECO:0000313" key="12">
    <source>
        <dbReference type="EMBL" id="KAK4194135.1"/>
    </source>
</evidence>
<keyword evidence="3" id="KW-0479">Metal-binding</keyword>
<reference evidence="12" key="1">
    <citation type="journal article" date="2023" name="Mol. Phylogenet. Evol.">
        <title>Genome-scale phylogeny and comparative genomics of the fungal order Sordariales.</title>
        <authorList>
            <person name="Hensen N."/>
            <person name="Bonometti L."/>
            <person name="Westerberg I."/>
            <person name="Brannstrom I.O."/>
            <person name="Guillou S."/>
            <person name="Cros-Aarteil S."/>
            <person name="Calhoun S."/>
            <person name="Haridas S."/>
            <person name="Kuo A."/>
            <person name="Mondo S."/>
            <person name="Pangilinan J."/>
            <person name="Riley R."/>
            <person name="LaButti K."/>
            <person name="Andreopoulos B."/>
            <person name="Lipzen A."/>
            <person name="Chen C."/>
            <person name="Yan M."/>
            <person name="Daum C."/>
            <person name="Ng V."/>
            <person name="Clum A."/>
            <person name="Steindorff A."/>
            <person name="Ohm R.A."/>
            <person name="Martin F."/>
            <person name="Silar P."/>
            <person name="Natvig D.O."/>
            <person name="Lalanne C."/>
            <person name="Gautier V."/>
            <person name="Ament-Velasquez S.L."/>
            <person name="Kruys A."/>
            <person name="Hutchinson M.I."/>
            <person name="Powell A.J."/>
            <person name="Barry K."/>
            <person name="Miller A.N."/>
            <person name="Grigoriev I.V."/>
            <person name="Debuchy R."/>
            <person name="Gladieux P."/>
            <person name="Hiltunen Thoren M."/>
            <person name="Johannesson H."/>
        </authorList>
    </citation>
    <scope>NUCLEOTIDE SEQUENCE</scope>
    <source>
        <strain evidence="12">CBS 315.58</strain>
    </source>
</reference>
<dbReference type="Pfam" id="PF00382">
    <property type="entry name" value="TFIIB"/>
    <property type="match status" value="2"/>
</dbReference>
<dbReference type="GO" id="GO:0001006">
    <property type="term" value="F:RNA polymerase III type 3 promoter sequence-specific DNA binding"/>
    <property type="evidence" value="ECO:0007669"/>
    <property type="project" value="TreeGrafter"/>
</dbReference>
<dbReference type="GO" id="GO:0008270">
    <property type="term" value="F:zinc ion binding"/>
    <property type="evidence" value="ECO:0007669"/>
    <property type="project" value="UniProtKB-KW"/>
</dbReference>
<evidence type="ECO:0000256" key="9">
    <source>
        <dbReference type="ARBA" id="ARBA00023242"/>
    </source>
</evidence>
<feature type="domain" description="Cyclin-like" evidence="11">
    <location>
        <begin position="134"/>
        <end position="216"/>
    </location>
</feature>
<evidence type="ECO:0000256" key="8">
    <source>
        <dbReference type="ARBA" id="ARBA00023163"/>
    </source>
</evidence>
<feature type="compositionally biased region" description="Acidic residues" evidence="10">
    <location>
        <begin position="829"/>
        <end position="839"/>
    </location>
</feature>
<name>A0AAN6X769_9PEZI</name>
<feature type="region of interest" description="Disordered" evidence="10">
    <location>
        <begin position="1"/>
        <end position="50"/>
    </location>
</feature>
<comment type="caution">
    <text evidence="12">The sequence shown here is derived from an EMBL/GenBank/DDBJ whole genome shotgun (WGS) entry which is preliminary data.</text>
</comment>
<dbReference type="SMART" id="SM00385">
    <property type="entry name" value="CYCLIN"/>
    <property type="match status" value="2"/>
</dbReference>
<feature type="region of interest" description="Disordered" evidence="10">
    <location>
        <begin position="773"/>
        <end position="878"/>
    </location>
</feature>
<evidence type="ECO:0000256" key="6">
    <source>
        <dbReference type="ARBA" id="ARBA00023015"/>
    </source>
</evidence>
<dbReference type="PANTHER" id="PTHR11618:SF4">
    <property type="entry name" value="TRANSCRIPTION FACTOR IIIB 90 KDA SUBUNIT"/>
    <property type="match status" value="1"/>
</dbReference>
<keyword evidence="4" id="KW-0863">Zinc-finger</keyword>
<dbReference type="PANTHER" id="PTHR11618">
    <property type="entry name" value="TRANSCRIPTION INITIATION FACTOR IIB-RELATED"/>
    <property type="match status" value="1"/>
</dbReference>
<accession>A0AAN6X769</accession>
<dbReference type="InterPro" id="IPR036915">
    <property type="entry name" value="Cyclin-like_sf"/>
</dbReference>
<dbReference type="InterPro" id="IPR013763">
    <property type="entry name" value="Cyclin-like_dom"/>
</dbReference>
<dbReference type="InterPro" id="IPR013150">
    <property type="entry name" value="TFIIB_cyclin"/>
</dbReference>
<dbReference type="Gene3D" id="1.20.5.650">
    <property type="entry name" value="Single helix bin"/>
    <property type="match status" value="1"/>
</dbReference>
<protein>
    <submittedName>
        <fullName evidence="12">Transcription factor IIIB 90 kDa subunit</fullName>
    </submittedName>
</protein>
<comment type="subcellular location">
    <subcellularLocation>
        <location evidence="1">Nucleus</location>
    </subcellularLocation>
</comment>
<feature type="compositionally biased region" description="Low complexity" evidence="10">
    <location>
        <begin position="25"/>
        <end position="49"/>
    </location>
</feature>
<dbReference type="GO" id="GO:0070897">
    <property type="term" value="P:transcription preinitiation complex assembly"/>
    <property type="evidence" value="ECO:0007669"/>
    <property type="project" value="InterPro"/>
</dbReference>
<dbReference type="InterPro" id="IPR011665">
    <property type="entry name" value="BRF1_TBP-bd_dom"/>
</dbReference>
<dbReference type="InterPro" id="IPR000812">
    <property type="entry name" value="TFIIB"/>
</dbReference>
<feature type="compositionally biased region" description="Acidic residues" evidence="10">
    <location>
        <begin position="862"/>
        <end position="871"/>
    </location>
</feature>
<dbReference type="SUPFAM" id="SSF57783">
    <property type="entry name" value="Zinc beta-ribbon"/>
    <property type="match status" value="1"/>
</dbReference>
<gene>
    <name evidence="12" type="ORF">QBC40DRAFT_311683</name>
</gene>
<dbReference type="Gene3D" id="1.10.472.10">
    <property type="entry name" value="Cyclin-like"/>
    <property type="match status" value="1"/>
</dbReference>
<dbReference type="GO" id="GO:0097550">
    <property type="term" value="C:transcription preinitiation complex"/>
    <property type="evidence" value="ECO:0007669"/>
    <property type="project" value="TreeGrafter"/>
</dbReference>
<dbReference type="GO" id="GO:0005634">
    <property type="term" value="C:nucleus"/>
    <property type="evidence" value="ECO:0007669"/>
    <property type="project" value="UniProtKB-SubCell"/>
</dbReference>
<feature type="region of interest" description="Disordered" evidence="10">
    <location>
        <begin position="354"/>
        <end position="456"/>
    </location>
</feature>
<feature type="compositionally biased region" description="Acidic residues" evidence="10">
    <location>
        <begin position="602"/>
        <end position="613"/>
    </location>
</feature>
<feature type="region of interest" description="Disordered" evidence="10">
    <location>
        <begin position="509"/>
        <end position="549"/>
    </location>
</feature>
<feature type="compositionally biased region" description="Basic and acidic residues" evidence="10">
    <location>
        <begin position="840"/>
        <end position="854"/>
    </location>
</feature>
<dbReference type="PRINTS" id="PR00685">
    <property type="entry name" value="TIFACTORIIB"/>
</dbReference>
<keyword evidence="9" id="KW-0539">Nucleus</keyword>
<proteinExistence type="inferred from homology"/>
<organism evidence="12 13">
    <name type="scientific">Triangularia verruculosa</name>
    <dbReference type="NCBI Taxonomy" id="2587418"/>
    <lineage>
        <taxon>Eukaryota</taxon>
        <taxon>Fungi</taxon>
        <taxon>Dikarya</taxon>
        <taxon>Ascomycota</taxon>
        <taxon>Pezizomycotina</taxon>
        <taxon>Sordariomycetes</taxon>
        <taxon>Sordariomycetidae</taxon>
        <taxon>Sordariales</taxon>
        <taxon>Podosporaceae</taxon>
        <taxon>Triangularia</taxon>
    </lineage>
</organism>
<dbReference type="EMBL" id="MU864093">
    <property type="protein sequence ID" value="KAK4194135.1"/>
    <property type="molecule type" value="Genomic_DNA"/>
</dbReference>
<keyword evidence="8" id="KW-0804">Transcription</keyword>
<evidence type="ECO:0000256" key="2">
    <source>
        <dbReference type="ARBA" id="ARBA00010857"/>
    </source>
</evidence>
<dbReference type="FunFam" id="1.10.472.10:FF:000002">
    <property type="entry name" value="Transcription factor IIIB 90 kDa subunit"/>
    <property type="match status" value="1"/>
</dbReference>
<keyword evidence="6" id="KW-0805">Transcription regulation</keyword>
<feature type="compositionally biased region" description="Acidic residues" evidence="10">
    <location>
        <begin position="798"/>
        <end position="810"/>
    </location>
</feature>
<comment type="similarity">
    <text evidence="2">Belongs to the TFIIB family.</text>
</comment>
<dbReference type="AlphaFoldDB" id="A0AAN6X769"/>
<feature type="compositionally biased region" description="Basic and acidic residues" evidence="10">
    <location>
        <begin position="444"/>
        <end position="456"/>
    </location>
</feature>
<evidence type="ECO:0000256" key="5">
    <source>
        <dbReference type="ARBA" id="ARBA00022833"/>
    </source>
</evidence>
<evidence type="ECO:0000256" key="4">
    <source>
        <dbReference type="ARBA" id="ARBA00022771"/>
    </source>
</evidence>
<evidence type="ECO:0000256" key="1">
    <source>
        <dbReference type="ARBA" id="ARBA00004123"/>
    </source>
</evidence>
<feature type="compositionally biased region" description="Basic and acidic residues" evidence="10">
    <location>
        <begin position="530"/>
        <end position="545"/>
    </location>
</feature>
<feature type="region of interest" description="Disordered" evidence="10">
    <location>
        <begin position="712"/>
        <end position="750"/>
    </location>
</feature>
<dbReference type="Pfam" id="PF07741">
    <property type="entry name" value="BRF1"/>
    <property type="match status" value="1"/>
</dbReference>
<evidence type="ECO:0000256" key="7">
    <source>
        <dbReference type="ARBA" id="ARBA00023159"/>
    </source>
</evidence>
<dbReference type="GO" id="GO:0017025">
    <property type="term" value="F:TBP-class protein binding"/>
    <property type="evidence" value="ECO:0007669"/>
    <property type="project" value="InterPro"/>
</dbReference>
<feature type="compositionally biased region" description="Low complexity" evidence="10">
    <location>
        <begin position="812"/>
        <end position="823"/>
    </location>
</feature>
<feature type="compositionally biased region" description="Low complexity" evidence="10">
    <location>
        <begin position="644"/>
        <end position="659"/>
    </location>
</feature>
<dbReference type="GO" id="GO:0000126">
    <property type="term" value="C:transcription factor TFIIIB complex"/>
    <property type="evidence" value="ECO:0007669"/>
    <property type="project" value="TreeGrafter"/>
</dbReference>
<feature type="compositionally biased region" description="Basic residues" evidence="10">
    <location>
        <begin position="721"/>
        <end position="734"/>
    </location>
</feature>
<sequence length="878" mass="95956">MLDPPKQKMNAVRRIMNNEERKRASSVAPSASPAPATQANASSNNSNKPTCRNCKSTDIENGICQDCGLVISENDIVAEIMFGESSNGAAIVQGSFVGAGQGGVRPSGAGLSFRRVPGEGLKEAREQAEREARNLMNQMVYQLHVPQEIAETALDIYKQAVNTNFTRGRKKPNVASVCMYTACRIKNQHQIMLIDLADIVKVDVFLLGRNYKELLRRLPHFSHGYNPVTIEDLIWRFASKLEFLSDTKLIAYAAIRIARRMIKDNISIGRRPAGVSGAALIMAARAHNYRRTVREVVYIAKVTMATLQERMAEFAVLPAANLTIKDFLSESENLQPAASHDPPSVYKQTKEWLEQHPKRAKKRKAASDNTADVHDSDEQNPSKRQTTSSDDEEPQESDEQHPSKRQRTCSDAETQAPGAEASFAPNVDKDGFVIPPTPNGQPKDQTKQKPKDLLTAHEKSLLLGGLGTLDDGMEVEALAREFAEDEEVIEEYDATSEMAMARQQGIELPLPVKIKPREPPAAVANDTPASDEHTKEGSQKKDKQPKPQLVIDEAWLADEESLEDEVENIMNDPANAKVVKDVLRETQQLAQEVGIQLPEETSAAEDPVEEAPAEEITGIEGPVERASAVGASQPSEAPSNGPLAEETSATSSTAATPSPLSVALDPLLDPIVREDEFADDPEVMYCQLSEEDREIKTRIWFNQNKDYLRKQQQKLFEQKMAKNKPKKKSSGKKARIGEGQAGPADTPEEATANMLQARALAVSRKIDYGAMGNLFTINPDAPGSAGTQSGIASAAGSDDGEGGDDAEMTDVPDQAAPSAPTAAAKDDAVADADMEEDQEGDYHQEEGDYHHTEEDYGQEYAEQPDYDEEEGGGGYNPW</sequence>
<evidence type="ECO:0000256" key="3">
    <source>
        <dbReference type="ARBA" id="ARBA00022723"/>
    </source>
</evidence>
<feature type="region of interest" description="Disordered" evidence="10">
    <location>
        <begin position="594"/>
        <end position="664"/>
    </location>
</feature>
<feature type="domain" description="Cyclin-like" evidence="11">
    <location>
        <begin position="232"/>
        <end position="316"/>
    </location>
</feature>
<dbReference type="Gene3D" id="1.10.472.170">
    <property type="match status" value="1"/>
</dbReference>
<keyword evidence="13" id="KW-1185">Reference proteome</keyword>
<dbReference type="Proteomes" id="UP001303160">
    <property type="component" value="Unassembled WGS sequence"/>
</dbReference>
<keyword evidence="5" id="KW-0862">Zinc</keyword>
<reference evidence="12" key="2">
    <citation type="submission" date="2023-05" db="EMBL/GenBank/DDBJ databases">
        <authorList>
            <consortium name="Lawrence Berkeley National Laboratory"/>
            <person name="Steindorff A."/>
            <person name="Hensen N."/>
            <person name="Bonometti L."/>
            <person name="Westerberg I."/>
            <person name="Brannstrom I.O."/>
            <person name="Guillou S."/>
            <person name="Cros-Aarteil S."/>
            <person name="Calhoun S."/>
            <person name="Haridas S."/>
            <person name="Kuo A."/>
            <person name="Mondo S."/>
            <person name="Pangilinan J."/>
            <person name="Riley R."/>
            <person name="Labutti K."/>
            <person name="Andreopoulos B."/>
            <person name="Lipzen A."/>
            <person name="Chen C."/>
            <person name="Yanf M."/>
            <person name="Daum C."/>
            <person name="Ng V."/>
            <person name="Clum A."/>
            <person name="Ohm R."/>
            <person name="Martin F."/>
            <person name="Silar P."/>
            <person name="Natvig D."/>
            <person name="Lalanne C."/>
            <person name="Gautier V."/>
            <person name="Ament-Velasquez S.L."/>
            <person name="Kruys A."/>
            <person name="Hutchinson M.I."/>
            <person name="Powell A.J."/>
            <person name="Barry K."/>
            <person name="Miller A.N."/>
            <person name="Grigoriev I.V."/>
            <person name="Debuchy R."/>
            <person name="Gladieux P."/>
            <person name="Thoren M.H."/>
            <person name="Johannesson H."/>
        </authorList>
    </citation>
    <scope>NUCLEOTIDE SEQUENCE</scope>
    <source>
        <strain evidence="12">CBS 315.58</strain>
    </source>
</reference>
<keyword evidence="7" id="KW-0010">Activator</keyword>
<feature type="compositionally biased region" description="Basic and acidic residues" evidence="10">
    <location>
        <begin position="371"/>
        <end position="381"/>
    </location>
</feature>
<evidence type="ECO:0000256" key="10">
    <source>
        <dbReference type="SAM" id="MobiDB-lite"/>
    </source>
</evidence>
<evidence type="ECO:0000313" key="13">
    <source>
        <dbReference type="Proteomes" id="UP001303160"/>
    </source>
</evidence>
<dbReference type="SUPFAM" id="SSF47954">
    <property type="entry name" value="Cyclin-like"/>
    <property type="match status" value="2"/>
</dbReference>